<evidence type="ECO:0000259" key="6">
    <source>
        <dbReference type="PROSITE" id="PS51005"/>
    </source>
</evidence>
<comment type="caution">
    <text evidence="7">The sequence shown here is derived from an EMBL/GenBank/DDBJ whole genome shotgun (WGS) entry which is preliminary data.</text>
</comment>
<evidence type="ECO:0000256" key="4">
    <source>
        <dbReference type="ARBA" id="ARBA00023242"/>
    </source>
</evidence>
<dbReference type="PANTHER" id="PTHR31719">
    <property type="entry name" value="NAC TRANSCRIPTION FACTOR 56"/>
    <property type="match status" value="1"/>
</dbReference>
<protein>
    <submittedName>
        <fullName evidence="7">NAC domain-containing protein</fullName>
    </submittedName>
</protein>
<dbReference type="PANTHER" id="PTHR31719:SF157">
    <property type="entry name" value="NAC TRANSCRIPTION FACTOR-LIKE PROTEIN"/>
    <property type="match status" value="1"/>
</dbReference>
<evidence type="ECO:0000256" key="3">
    <source>
        <dbReference type="ARBA" id="ARBA00023163"/>
    </source>
</evidence>
<evidence type="ECO:0000313" key="8">
    <source>
        <dbReference type="Proteomes" id="UP000245207"/>
    </source>
</evidence>
<keyword evidence="1" id="KW-0805">Transcription regulation</keyword>
<keyword evidence="2" id="KW-0238">DNA-binding</keyword>
<keyword evidence="8" id="KW-1185">Reference proteome</keyword>
<dbReference type="EMBL" id="PKPP01003156">
    <property type="protein sequence ID" value="PWA70959.1"/>
    <property type="molecule type" value="Genomic_DNA"/>
</dbReference>
<name>A0A2U1NBT0_ARTAN</name>
<proteinExistence type="predicted"/>
<dbReference type="GO" id="GO:0003677">
    <property type="term" value="F:DNA binding"/>
    <property type="evidence" value="ECO:0007669"/>
    <property type="project" value="UniProtKB-KW"/>
</dbReference>
<dbReference type="Pfam" id="PF02365">
    <property type="entry name" value="NAM"/>
    <property type="match status" value="1"/>
</dbReference>
<evidence type="ECO:0000256" key="5">
    <source>
        <dbReference type="SAM" id="MobiDB-lite"/>
    </source>
</evidence>
<dbReference type="OrthoDB" id="1921961at2759"/>
<dbReference type="AlphaFoldDB" id="A0A2U1NBT0"/>
<accession>A0A2U1NBT0</accession>
<dbReference type="Gene3D" id="2.170.150.80">
    <property type="entry name" value="NAC domain"/>
    <property type="match status" value="1"/>
</dbReference>
<dbReference type="InterPro" id="IPR003441">
    <property type="entry name" value="NAC-dom"/>
</dbReference>
<dbReference type="SUPFAM" id="SSF101941">
    <property type="entry name" value="NAC domain"/>
    <property type="match status" value="1"/>
</dbReference>
<dbReference type="GO" id="GO:0006355">
    <property type="term" value="P:regulation of DNA-templated transcription"/>
    <property type="evidence" value="ECO:0007669"/>
    <property type="project" value="InterPro"/>
</dbReference>
<gene>
    <name evidence="7" type="ORF">CTI12_AA114160</name>
</gene>
<dbReference type="STRING" id="35608.A0A2U1NBT0"/>
<evidence type="ECO:0000256" key="2">
    <source>
        <dbReference type="ARBA" id="ARBA00023125"/>
    </source>
</evidence>
<keyword evidence="4" id="KW-0539">Nucleus</keyword>
<dbReference type="Proteomes" id="UP000245207">
    <property type="component" value="Unassembled WGS sequence"/>
</dbReference>
<dbReference type="InterPro" id="IPR036093">
    <property type="entry name" value="NAC_dom_sf"/>
</dbReference>
<sequence length="301" mass="34571">MDNGEDFLHLPPGFRFHPSDEELINCYLLNKVNMRPIPASVIGEIELYNFDPWDLPRKALFGKDEWFFFSPRDRKYPNGSRPNRSAGSGYWKATGKDKPIFASSGLRKIGVKKALAFFTGNPTQSIKTNWTMSEYRLPESSSRSSRQNGSMRLDDWVLCRITQKGNNSKNKPQVEENPKNKATQSQFPTIPQELPSSYMFTKANMDIISDRRFKEFQLMASILAAQDLPSMMETCSPKLIQDASNSLLFKDGAIDKENTPFMLNEDNIRYEDIYPIDMFTSDDSYEDLDTDNLDAIMFKQL</sequence>
<feature type="domain" description="NAC" evidence="6">
    <location>
        <begin position="10"/>
        <end position="164"/>
    </location>
</feature>
<evidence type="ECO:0000313" key="7">
    <source>
        <dbReference type="EMBL" id="PWA70959.1"/>
    </source>
</evidence>
<keyword evidence="3" id="KW-0804">Transcription</keyword>
<reference evidence="7 8" key="1">
    <citation type="journal article" date="2018" name="Mol. Plant">
        <title>The genome of Artemisia annua provides insight into the evolution of Asteraceae family and artemisinin biosynthesis.</title>
        <authorList>
            <person name="Shen Q."/>
            <person name="Zhang L."/>
            <person name="Liao Z."/>
            <person name="Wang S."/>
            <person name="Yan T."/>
            <person name="Shi P."/>
            <person name="Liu M."/>
            <person name="Fu X."/>
            <person name="Pan Q."/>
            <person name="Wang Y."/>
            <person name="Lv Z."/>
            <person name="Lu X."/>
            <person name="Zhang F."/>
            <person name="Jiang W."/>
            <person name="Ma Y."/>
            <person name="Chen M."/>
            <person name="Hao X."/>
            <person name="Li L."/>
            <person name="Tang Y."/>
            <person name="Lv G."/>
            <person name="Zhou Y."/>
            <person name="Sun X."/>
            <person name="Brodelius P.E."/>
            <person name="Rose J.K.C."/>
            <person name="Tang K."/>
        </authorList>
    </citation>
    <scope>NUCLEOTIDE SEQUENCE [LARGE SCALE GENOMIC DNA]</scope>
    <source>
        <strain evidence="8">cv. Huhao1</strain>
        <tissue evidence="7">Leaf</tissue>
    </source>
</reference>
<dbReference type="PROSITE" id="PS51005">
    <property type="entry name" value="NAC"/>
    <property type="match status" value="1"/>
</dbReference>
<organism evidence="7 8">
    <name type="scientific">Artemisia annua</name>
    <name type="common">Sweet wormwood</name>
    <dbReference type="NCBI Taxonomy" id="35608"/>
    <lineage>
        <taxon>Eukaryota</taxon>
        <taxon>Viridiplantae</taxon>
        <taxon>Streptophyta</taxon>
        <taxon>Embryophyta</taxon>
        <taxon>Tracheophyta</taxon>
        <taxon>Spermatophyta</taxon>
        <taxon>Magnoliopsida</taxon>
        <taxon>eudicotyledons</taxon>
        <taxon>Gunneridae</taxon>
        <taxon>Pentapetalae</taxon>
        <taxon>asterids</taxon>
        <taxon>campanulids</taxon>
        <taxon>Asterales</taxon>
        <taxon>Asteraceae</taxon>
        <taxon>Asteroideae</taxon>
        <taxon>Anthemideae</taxon>
        <taxon>Artemisiinae</taxon>
        <taxon>Artemisia</taxon>
    </lineage>
</organism>
<evidence type="ECO:0000256" key="1">
    <source>
        <dbReference type="ARBA" id="ARBA00023015"/>
    </source>
</evidence>
<feature type="region of interest" description="Disordered" evidence="5">
    <location>
        <begin position="164"/>
        <end position="188"/>
    </location>
</feature>